<keyword evidence="4" id="KW-0378">Hydrolase</keyword>
<feature type="domain" description="UvrD-like helicase C-terminal" evidence="3">
    <location>
        <begin position="508"/>
        <end position="554"/>
    </location>
</feature>
<evidence type="ECO:0000259" key="2">
    <source>
        <dbReference type="Pfam" id="PF09848"/>
    </source>
</evidence>
<dbReference type="GO" id="GO:0003677">
    <property type="term" value="F:DNA binding"/>
    <property type="evidence" value="ECO:0007669"/>
    <property type="project" value="InterPro"/>
</dbReference>
<gene>
    <name evidence="4" type="ORF">SAMN04488513_101376</name>
</gene>
<protein>
    <recommendedName>
        <fullName evidence="1">DNA 3'-5' helicase II</fullName>
    </recommendedName>
</protein>
<accession>A0A1M6BE81</accession>
<organism evidence="4 5">
    <name type="scientific">Pseudozobellia thermophila</name>
    <dbReference type="NCBI Taxonomy" id="192903"/>
    <lineage>
        <taxon>Bacteria</taxon>
        <taxon>Pseudomonadati</taxon>
        <taxon>Bacteroidota</taxon>
        <taxon>Flavobacteriia</taxon>
        <taxon>Flavobacteriales</taxon>
        <taxon>Flavobacteriaceae</taxon>
        <taxon>Pseudozobellia</taxon>
    </lineage>
</organism>
<dbReference type="PANTHER" id="PTHR11070:SF2">
    <property type="entry name" value="ATP-DEPENDENT DNA HELICASE SRS2"/>
    <property type="match status" value="1"/>
</dbReference>
<reference evidence="5" key="1">
    <citation type="submission" date="2016-11" db="EMBL/GenBank/DDBJ databases">
        <authorList>
            <person name="Varghese N."/>
            <person name="Submissions S."/>
        </authorList>
    </citation>
    <scope>NUCLEOTIDE SEQUENCE [LARGE SCALE GENOMIC DNA]</scope>
    <source>
        <strain evidence="5">DSM 19858</strain>
    </source>
</reference>
<dbReference type="STRING" id="192903.SAMN04488513_101376"/>
<dbReference type="AlphaFoldDB" id="A0A1M6BE81"/>
<dbReference type="InterPro" id="IPR000212">
    <property type="entry name" value="DNA_helicase_UvrD/REP"/>
</dbReference>
<dbReference type="GO" id="GO:0005524">
    <property type="term" value="F:ATP binding"/>
    <property type="evidence" value="ECO:0007669"/>
    <property type="project" value="InterPro"/>
</dbReference>
<sequence>MIVPDNIDSANSNGEKQVFRHFKTDINAKHFIILHSLFISKHLTRVSGELDFLVLAPGLGIFALEVKHGKVSRDGGIWKFENRDGKVNTSTIGPFRQVSDTMHSLRSYLLELAGDHAKLKTKINKLLFGWGVMFTGLEEFNDYGPEAESWQLFTRSGFRAPASHYIESLSRGFHHKYSDKIWYNVNDSRPSKKDCEVIFKLLRGDFSYNYTHLNQILDEEDLIDHFTEEQFETLSFMDYNDRVLIQGGAGTGKTIMATEWFQRNVNQGLKVGLLCFNKKLGHKLKSELSKVIDLSATNSYVGNLHSFMMTLTKLVPPKVNQEPFYSTDLPLETMYALEELTAEEKFDLLIIDESQDLLTESYLDVFDIMLKGGLNNGKWVFFGDFCNQLIYLDNPSSVLDILASKAAFIKVPPLRINCRNSKKIVLFNHTTTGCEKQSSPEGMLEGEKVEHYFPIKSKQVEKVVEIIEDLTSKGIPESKITLLSCKSAKNSLMLQSVELKNHINNGLVFSTIHAYKGLQNSFVIATEFEELESDHSTSLLYVSISRAKLKFYLVLDKGLENSYNQLLSMRINQTS</sequence>
<keyword evidence="4" id="KW-0547">Nucleotide-binding</keyword>
<evidence type="ECO:0000313" key="4">
    <source>
        <dbReference type="EMBL" id="SHI46753.1"/>
    </source>
</evidence>
<dbReference type="Pfam" id="PF13538">
    <property type="entry name" value="UvrD_C_2"/>
    <property type="match status" value="1"/>
</dbReference>
<dbReference type="OrthoDB" id="9787585at2"/>
<name>A0A1M6BE81_9FLAO</name>
<evidence type="ECO:0000256" key="1">
    <source>
        <dbReference type="ARBA" id="ARBA00034923"/>
    </source>
</evidence>
<feature type="domain" description="Schlafen group 3-like DNA/RNA helicase" evidence="2">
    <location>
        <begin position="243"/>
        <end position="361"/>
    </location>
</feature>
<dbReference type="EMBL" id="FQYU01000001">
    <property type="protein sequence ID" value="SHI46753.1"/>
    <property type="molecule type" value="Genomic_DNA"/>
</dbReference>
<dbReference type="Proteomes" id="UP000184543">
    <property type="component" value="Unassembled WGS sequence"/>
</dbReference>
<dbReference type="GO" id="GO:0043138">
    <property type="term" value="F:3'-5' DNA helicase activity"/>
    <property type="evidence" value="ECO:0007669"/>
    <property type="project" value="TreeGrafter"/>
</dbReference>
<dbReference type="RefSeq" id="WP_072987623.1">
    <property type="nucleotide sequence ID" value="NZ_FQYU01000001.1"/>
</dbReference>
<dbReference type="Pfam" id="PF09848">
    <property type="entry name" value="SLFN-g3_helicase"/>
    <property type="match status" value="1"/>
</dbReference>
<keyword evidence="5" id="KW-1185">Reference proteome</keyword>
<dbReference type="InterPro" id="IPR018647">
    <property type="entry name" value="SLFN_3-like_DNA/RNA_helicase"/>
</dbReference>
<dbReference type="InterPro" id="IPR027785">
    <property type="entry name" value="UvrD-like_helicase_C"/>
</dbReference>
<dbReference type="Gene3D" id="3.40.50.300">
    <property type="entry name" value="P-loop containing nucleotide triphosphate hydrolases"/>
    <property type="match status" value="2"/>
</dbReference>
<keyword evidence="4" id="KW-0347">Helicase</keyword>
<dbReference type="SUPFAM" id="SSF52540">
    <property type="entry name" value="P-loop containing nucleoside triphosphate hydrolases"/>
    <property type="match status" value="1"/>
</dbReference>
<keyword evidence="4" id="KW-0067">ATP-binding</keyword>
<evidence type="ECO:0000313" key="5">
    <source>
        <dbReference type="Proteomes" id="UP000184543"/>
    </source>
</evidence>
<dbReference type="InterPro" id="IPR027417">
    <property type="entry name" value="P-loop_NTPase"/>
</dbReference>
<proteinExistence type="predicted"/>
<dbReference type="PANTHER" id="PTHR11070">
    <property type="entry name" value="UVRD / RECB / PCRA DNA HELICASE FAMILY MEMBER"/>
    <property type="match status" value="1"/>
</dbReference>
<dbReference type="GO" id="GO:0000725">
    <property type="term" value="P:recombinational repair"/>
    <property type="evidence" value="ECO:0007669"/>
    <property type="project" value="TreeGrafter"/>
</dbReference>
<evidence type="ECO:0000259" key="3">
    <source>
        <dbReference type="Pfam" id="PF13538"/>
    </source>
</evidence>